<reference evidence="4 5" key="1">
    <citation type="submission" date="2024-10" db="EMBL/GenBank/DDBJ databases">
        <title>Updated reference genomes for cyclostephanoid diatoms.</title>
        <authorList>
            <person name="Roberts W.R."/>
            <person name="Alverson A.J."/>
        </authorList>
    </citation>
    <scope>NUCLEOTIDE SEQUENCE [LARGE SCALE GENOMIC DNA]</scope>
    <source>
        <strain evidence="4 5">AJA232-27</strain>
    </source>
</reference>
<dbReference type="InterPro" id="IPR050115">
    <property type="entry name" value="Proteasome_alpha"/>
</dbReference>
<feature type="region of interest" description="Disordered" evidence="2">
    <location>
        <begin position="352"/>
        <end position="380"/>
    </location>
</feature>
<evidence type="ECO:0000256" key="2">
    <source>
        <dbReference type="SAM" id="MobiDB-lite"/>
    </source>
</evidence>
<keyword evidence="3" id="KW-0472">Membrane</keyword>
<feature type="compositionally biased region" description="Gly residues" evidence="2">
    <location>
        <begin position="38"/>
        <end position="47"/>
    </location>
</feature>
<keyword evidence="1" id="KW-0647">Proteasome</keyword>
<feature type="transmembrane region" description="Helical" evidence="3">
    <location>
        <begin position="7"/>
        <end position="27"/>
    </location>
</feature>
<protein>
    <submittedName>
        <fullName evidence="4">Uncharacterized protein</fullName>
    </submittedName>
</protein>
<dbReference type="InterPro" id="IPR029055">
    <property type="entry name" value="Ntn_hydrolases_N"/>
</dbReference>
<evidence type="ECO:0000313" key="5">
    <source>
        <dbReference type="Proteomes" id="UP001530293"/>
    </source>
</evidence>
<keyword evidence="3" id="KW-0812">Transmembrane</keyword>
<evidence type="ECO:0000256" key="1">
    <source>
        <dbReference type="ARBA" id="ARBA00022942"/>
    </source>
</evidence>
<organism evidence="4 5">
    <name type="scientific">Discostella pseudostelligera</name>
    <dbReference type="NCBI Taxonomy" id="259834"/>
    <lineage>
        <taxon>Eukaryota</taxon>
        <taxon>Sar</taxon>
        <taxon>Stramenopiles</taxon>
        <taxon>Ochrophyta</taxon>
        <taxon>Bacillariophyta</taxon>
        <taxon>Coscinodiscophyceae</taxon>
        <taxon>Thalassiosirophycidae</taxon>
        <taxon>Stephanodiscales</taxon>
        <taxon>Stephanodiscaceae</taxon>
        <taxon>Discostella</taxon>
    </lineage>
</organism>
<dbReference type="Pfam" id="PF00227">
    <property type="entry name" value="Proteasome"/>
    <property type="match status" value="1"/>
</dbReference>
<name>A0ABD3MET6_9STRA</name>
<feature type="region of interest" description="Disordered" evidence="2">
    <location>
        <begin position="33"/>
        <end position="52"/>
    </location>
</feature>
<dbReference type="InterPro" id="IPR001353">
    <property type="entry name" value="Proteasome_sua/b"/>
</dbReference>
<evidence type="ECO:0000313" key="4">
    <source>
        <dbReference type="EMBL" id="KAL3762459.1"/>
    </source>
</evidence>
<dbReference type="GO" id="GO:0000502">
    <property type="term" value="C:proteasome complex"/>
    <property type="evidence" value="ECO:0007669"/>
    <property type="project" value="UniProtKB-KW"/>
</dbReference>
<dbReference type="Proteomes" id="UP001530293">
    <property type="component" value="Unassembled WGS sequence"/>
</dbReference>
<accession>A0ABD3MET6</accession>
<evidence type="ECO:0000256" key="3">
    <source>
        <dbReference type="SAM" id="Phobius"/>
    </source>
</evidence>
<proteinExistence type="predicted"/>
<sequence length="397" mass="43199">MANYYRLHFYICSLILLVLSLSSLHIIHPVHGSSSATGSGGGGGGGATTRHSYSLSTFSPNGEIDQIVRAMRASMLGLPLLVLSGPPSFIDDEEEEGKDDVVDHASTLTDAVISSSSSSMHSAPRSSQGCKGGGIYLCLPQRYLSTSPLCIDTGTPHILQLTSSICLSHTGISADGRSLLDYATELTLDYRYVYGVEMPLQELLMGLADKMMERTRRAGWRPYGCALLVMSLGEEGNEDERPTMYRVDPSGVVVLLNPRSPQSRIHDDIDVAGNNDDARGSVVVAEQDSMRKSSKQTSPSSSSAAFLGNWDAILPRHEMDDIRERLEQQASVIMSEEDIQKLLADVVGRTFADTDPTTDTHGRSSSEIEGGERPTRHRPMLFASFTRERGLQTSRIE</sequence>
<feature type="compositionally biased region" description="Basic and acidic residues" evidence="2">
    <location>
        <begin position="358"/>
        <end position="374"/>
    </location>
</feature>
<gene>
    <name evidence="4" type="ORF">ACHAWU_008162</name>
</gene>
<dbReference type="EMBL" id="JALLBG020000135">
    <property type="protein sequence ID" value="KAL3762459.1"/>
    <property type="molecule type" value="Genomic_DNA"/>
</dbReference>
<dbReference type="Gene3D" id="3.60.20.10">
    <property type="entry name" value="Glutamine Phosphoribosylpyrophosphate, subunit 1, domain 1"/>
    <property type="match status" value="1"/>
</dbReference>
<keyword evidence="5" id="KW-1185">Reference proteome</keyword>
<dbReference type="AlphaFoldDB" id="A0ABD3MET6"/>
<dbReference type="SUPFAM" id="SSF56235">
    <property type="entry name" value="N-terminal nucleophile aminohydrolases (Ntn hydrolases)"/>
    <property type="match status" value="1"/>
</dbReference>
<dbReference type="PANTHER" id="PTHR11599">
    <property type="entry name" value="PROTEASOME SUBUNIT ALPHA/BETA"/>
    <property type="match status" value="1"/>
</dbReference>
<comment type="caution">
    <text evidence="4">The sequence shown here is derived from an EMBL/GenBank/DDBJ whole genome shotgun (WGS) entry which is preliminary data.</text>
</comment>
<keyword evidence="3" id="KW-1133">Transmembrane helix</keyword>
<feature type="region of interest" description="Disordered" evidence="2">
    <location>
        <begin position="284"/>
        <end position="304"/>
    </location>
</feature>